<evidence type="ECO:0000259" key="7">
    <source>
        <dbReference type="Pfam" id="PF00892"/>
    </source>
</evidence>
<feature type="transmembrane region" description="Helical" evidence="6">
    <location>
        <begin position="280"/>
        <end position="297"/>
    </location>
</feature>
<keyword evidence="9" id="KW-1185">Reference proteome</keyword>
<evidence type="ECO:0000256" key="5">
    <source>
        <dbReference type="ARBA" id="ARBA00023136"/>
    </source>
</evidence>
<feature type="transmembrane region" description="Helical" evidence="6">
    <location>
        <begin position="154"/>
        <end position="176"/>
    </location>
</feature>
<evidence type="ECO:0000256" key="1">
    <source>
        <dbReference type="ARBA" id="ARBA00004141"/>
    </source>
</evidence>
<protein>
    <submittedName>
        <fullName evidence="8">DMT family transporter</fullName>
    </submittedName>
</protein>
<organism evidence="8 9">
    <name type="scientific">Comamonas guangdongensis</name>
    <dbReference type="NCBI Taxonomy" id="510515"/>
    <lineage>
        <taxon>Bacteria</taxon>
        <taxon>Pseudomonadati</taxon>
        <taxon>Pseudomonadota</taxon>
        <taxon>Betaproteobacteria</taxon>
        <taxon>Burkholderiales</taxon>
        <taxon>Comamonadaceae</taxon>
        <taxon>Comamonas</taxon>
    </lineage>
</organism>
<dbReference type="PANTHER" id="PTHR32322:SF2">
    <property type="entry name" value="EAMA DOMAIN-CONTAINING PROTEIN"/>
    <property type="match status" value="1"/>
</dbReference>
<feature type="transmembrane region" description="Helical" evidence="6">
    <location>
        <begin position="219"/>
        <end position="240"/>
    </location>
</feature>
<dbReference type="PANTHER" id="PTHR32322">
    <property type="entry name" value="INNER MEMBRANE TRANSPORTER"/>
    <property type="match status" value="1"/>
</dbReference>
<name>A0ABV3ZR06_9BURK</name>
<comment type="caution">
    <text evidence="8">The sequence shown here is derived from an EMBL/GenBank/DDBJ whole genome shotgun (WGS) entry which is preliminary data.</text>
</comment>
<evidence type="ECO:0000256" key="6">
    <source>
        <dbReference type="SAM" id="Phobius"/>
    </source>
</evidence>
<feature type="transmembrane region" description="Helical" evidence="6">
    <location>
        <begin position="40"/>
        <end position="59"/>
    </location>
</feature>
<keyword evidence="4 6" id="KW-1133">Transmembrane helix</keyword>
<accession>A0ABV3ZR06</accession>
<feature type="transmembrane region" description="Helical" evidence="6">
    <location>
        <begin position="71"/>
        <end position="91"/>
    </location>
</feature>
<dbReference type="InterPro" id="IPR050638">
    <property type="entry name" value="AA-Vitamin_Transporters"/>
</dbReference>
<dbReference type="SUPFAM" id="SSF103481">
    <property type="entry name" value="Multidrug resistance efflux transporter EmrE"/>
    <property type="match status" value="2"/>
</dbReference>
<feature type="transmembrane region" description="Helical" evidence="6">
    <location>
        <begin position="188"/>
        <end position="207"/>
    </location>
</feature>
<evidence type="ECO:0000313" key="8">
    <source>
        <dbReference type="EMBL" id="MEX8192002.1"/>
    </source>
</evidence>
<keyword evidence="5 6" id="KW-0472">Membrane</keyword>
<dbReference type="Proteomes" id="UP001561046">
    <property type="component" value="Unassembled WGS sequence"/>
</dbReference>
<dbReference type="Pfam" id="PF00892">
    <property type="entry name" value="EamA"/>
    <property type="match status" value="2"/>
</dbReference>
<feature type="transmembrane region" description="Helical" evidence="6">
    <location>
        <begin position="125"/>
        <end position="142"/>
    </location>
</feature>
<keyword evidence="3 6" id="KW-0812">Transmembrane</keyword>
<dbReference type="InterPro" id="IPR000620">
    <property type="entry name" value="EamA_dom"/>
</dbReference>
<sequence>MNSTLKPSTVAMLTLAPLLWAGNAIVGRLAHELISPFALNFARWCLAFVLLLPLAWQVLRSSSPIWPLWREYLVLGLLGIGCYNALLYLALKTSTPLNVTLVSSSMPVWMLAIGRLCWGIAVSRRQVYGALLSVLGVAVVLSRGDLPSLLKLRFVAGDLFMVLATMAWALYTWLLSRSTGPQEVKTQWAGFLLAQLVFGLGWSGLFTGGEALLGEFRFVAGWPLLGALLFIAVGPAILAYRFWGMGVQRSTPAIAGFFGNLIPLFTALLSILVLGETPRPYHGIAFALIVAGIVVSSRK</sequence>
<comment type="subcellular location">
    <subcellularLocation>
        <location evidence="1">Membrane</location>
        <topology evidence="1">Multi-pass membrane protein</topology>
    </subcellularLocation>
</comment>
<comment type="similarity">
    <text evidence="2">Belongs to the EamA transporter family.</text>
</comment>
<feature type="domain" description="EamA" evidence="7">
    <location>
        <begin position="10"/>
        <end position="141"/>
    </location>
</feature>
<feature type="transmembrane region" description="Helical" evidence="6">
    <location>
        <begin position="252"/>
        <end position="274"/>
    </location>
</feature>
<dbReference type="InterPro" id="IPR037185">
    <property type="entry name" value="EmrE-like"/>
</dbReference>
<reference evidence="8 9" key="1">
    <citation type="journal article" date="2013" name="Int. J. Syst. Evol. Microbiol.">
        <title>Comamonas guangdongensis sp. nov., isolated from subterranean forest sediment, and emended description of the genus Comamonas.</title>
        <authorList>
            <person name="Zhang J."/>
            <person name="Wang Y."/>
            <person name="Zhou S."/>
            <person name="Wu C."/>
            <person name="He J."/>
            <person name="Li F."/>
        </authorList>
    </citation>
    <scope>NUCLEOTIDE SEQUENCE [LARGE SCALE GENOMIC DNA]</scope>
    <source>
        <strain evidence="8 9">CCTCC AB2011133</strain>
    </source>
</reference>
<dbReference type="EMBL" id="JBFYGN010000003">
    <property type="protein sequence ID" value="MEX8192002.1"/>
    <property type="molecule type" value="Genomic_DNA"/>
</dbReference>
<proteinExistence type="inferred from homology"/>
<evidence type="ECO:0000256" key="2">
    <source>
        <dbReference type="ARBA" id="ARBA00007362"/>
    </source>
</evidence>
<evidence type="ECO:0000313" key="9">
    <source>
        <dbReference type="Proteomes" id="UP001561046"/>
    </source>
</evidence>
<dbReference type="RefSeq" id="WP_369337212.1">
    <property type="nucleotide sequence ID" value="NZ_JBFYGN010000003.1"/>
</dbReference>
<gene>
    <name evidence="8" type="ORF">AB6724_04020</name>
</gene>
<evidence type="ECO:0000256" key="4">
    <source>
        <dbReference type="ARBA" id="ARBA00022989"/>
    </source>
</evidence>
<feature type="domain" description="EamA" evidence="7">
    <location>
        <begin position="156"/>
        <end position="297"/>
    </location>
</feature>
<evidence type="ECO:0000256" key="3">
    <source>
        <dbReference type="ARBA" id="ARBA00022692"/>
    </source>
</evidence>